<evidence type="ECO:0000313" key="1">
    <source>
        <dbReference type="EMBL" id="KZP15053.1"/>
    </source>
</evidence>
<dbReference type="Proteomes" id="UP000076532">
    <property type="component" value="Unassembled WGS sequence"/>
</dbReference>
<organism evidence="1 2">
    <name type="scientific">Athelia psychrophila</name>
    <dbReference type="NCBI Taxonomy" id="1759441"/>
    <lineage>
        <taxon>Eukaryota</taxon>
        <taxon>Fungi</taxon>
        <taxon>Dikarya</taxon>
        <taxon>Basidiomycota</taxon>
        <taxon>Agaricomycotina</taxon>
        <taxon>Agaricomycetes</taxon>
        <taxon>Agaricomycetidae</taxon>
        <taxon>Atheliales</taxon>
        <taxon>Atheliaceae</taxon>
        <taxon>Athelia</taxon>
    </lineage>
</organism>
<evidence type="ECO:0008006" key="3">
    <source>
        <dbReference type="Google" id="ProtNLM"/>
    </source>
</evidence>
<evidence type="ECO:0000313" key="2">
    <source>
        <dbReference type="Proteomes" id="UP000076532"/>
    </source>
</evidence>
<sequence length="375" mass="41936">MLSAYLERSQPAPFDLFAEIGYNEQCQGMSRPASESNNGNPLNDVGQCGSPFCKIVGPHFSRCQDLRITIANHGGDPMVQLCIFTSFPAPILNTLHVSMQKQYANPSGQLSIFGNSGGRLSRLSLMGTAAMNVLPPLNMVTHLRLSVPKRLSHNPNKLLVLKHAFTEMHCLDHLELSNISCWVHHGGGLLTIPTIRTMILHSPWRWSDALYFLRVLTAPLLEDITIRCDAYDLYPSHVPTAHATFPRLQNLRLISQMEVRPHTLLGLSTFTSSITELYLTDTSLIPDPRRNLHNLDVAHGLRSSMWHCLRVFGTNGMGLADDLQHFIATRATMGYPIRKLLLPQQCIAQIVRDFSAFGEEGPQIAELIYPLEPEW</sequence>
<name>A0A166DTM0_9AGAM</name>
<keyword evidence="2" id="KW-1185">Reference proteome</keyword>
<gene>
    <name evidence="1" type="ORF">FIBSPDRAFT_1048417</name>
</gene>
<protein>
    <recommendedName>
        <fullName evidence="3">F-box domain-containing protein</fullName>
    </recommendedName>
</protein>
<dbReference type="AlphaFoldDB" id="A0A166DTM0"/>
<accession>A0A166DTM0</accession>
<dbReference type="EMBL" id="KV417609">
    <property type="protein sequence ID" value="KZP15053.1"/>
    <property type="molecule type" value="Genomic_DNA"/>
</dbReference>
<reference evidence="1 2" key="1">
    <citation type="journal article" date="2016" name="Mol. Biol. Evol.">
        <title>Comparative Genomics of Early-Diverging Mushroom-Forming Fungi Provides Insights into the Origins of Lignocellulose Decay Capabilities.</title>
        <authorList>
            <person name="Nagy L.G."/>
            <person name="Riley R."/>
            <person name="Tritt A."/>
            <person name="Adam C."/>
            <person name="Daum C."/>
            <person name="Floudas D."/>
            <person name="Sun H."/>
            <person name="Yadav J.S."/>
            <person name="Pangilinan J."/>
            <person name="Larsson K.H."/>
            <person name="Matsuura K."/>
            <person name="Barry K."/>
            <person name="Labutti K."/>
            <person name="Kuo R."/>
            <person name="Ohm R.A."/>
            <person name="Bhattacharya S.S."/>
            <person name="Shirouzu T."/>
            <person name="Yoshinaga Y."/>
            <person name="Martin F.M."/>
            <person name="Grigoriev I.V."/>
            <person name="Hibbett D.S."/>
        </authorList>
    </citation>
    <scope>NUCLEOTIDE SEQUENCE [LARGE SCALE GENOMIC DNA]</scope>
    <source>
        <strain evidence="1 2">CBS 109695</strain>
    </source>
</reference>
<proteinExistence type="predicted"/>